<dbReference type="AlphaFoldDB" id="A0A109IHH8"/>
<proteinExistence type="inferred from homology"/>
<dbReference type="PROSITE" id="PS50801">
    <property type="entry name" value="STAS"/>
    <property type="match status" value="1"/>
</dbReference>
<keyword evidence="4" id="KW-1185">Reference proteome</keyword>
<dbReference type="PANTHER" id="PTHR33495:SF2">
    <property type="entry name" value="ANTI-SIGMA FACTOR ANTAGONIST TM_1081-RELATED"/>
    <property type="match status" value="1"/>
</dbReference>
<dbReference type="Pfam" id="PF01740">
    <property type="entry name" value="STAS"/>
    <property type="match status" value="1"/>
</dbReference>
<dbReference type="NCBIfam" id="TIGR00377">
    <property type="entry name" value="ant_ant_sig"/>
    <property type="match status" value="1"/>
</dbReference>
<evidence type="ECO:0000256" key="1">
    <source>
        <dbReference type="ARBA" id="ARBA00009013"/>
    </source>
</evidence>
<comment type="similarity">
    <text evidence="1 2">Belongs to the anti-sigma-factor antagonist family.</text>
</comment>
<protein>
    <recommendedName>
        <fullName evidence="2">Anti-sigma factor antagonist</fullName>
    </recommendedName>
</protein>
<dbReference type="SUPFAM" id="SSF52091">
    <property type="entry name" value="SpoIIaa-like"/>
    <property type="match status" value="1"/>
</dbReference>
<dbReference type="Proteomes" id="UP000198226">
    <property type="component" value="Chromosome I"/>
</dbReference>
<reference evidence="4" key="1">
    <citation type="submission" date="2016-06" db="EMBL/GenBank/DDBJ databases">
        <authorList>
            <person name="Varghese N."/>
            <person name="Submissions Spin"/>
        </authorList>
    </citation>
    <scope>NUCLEOTIDE SEQUENCE [LARGE SCALE GENOMIC DNA]</scope>
    <source>
        <strain evidence="4">DSM 44983</strain>
    </source>
</reference>
<sequence length="115" mass="12183">MTFTVTHAEREGSGVCLRLAGELDLGAAGTLNAEIDRLTAAGERHLLLDLTELTFCDSTGIAAFVRGDNLAVARGGWLRLSGATGRVDRVLRITGLADVLRYQPDTVDPRSSSAV</sequence>
<evidence type="ECO:0000313" key="3">
    <source>
        <dbReference type="EMBL" id="SCG36676.1"/>
    </source>
</evidence>
<evidence type="ECO:0000313" key="4">
    <source>
        <dbReference type="Proteomes" id="UP000198226"/>
    </source>
</evidence>
<name>A0A109IHH8_9ACTN</name>
<organism evidence="3 4">
    <name type="scientific">Micromonospora rifamycinica</name>
    <dbReference type="NCBI Taxonomy" id="291594"/>
    <lineage>
        <taxon>Bacteria</taxon>
        <taxon>Bacillati</taxon>
        <taxon>Actinomycetota</taxon>
        <taxon>Actinomycetes</taxon>
        <taxon>Micromonosporales</taxon>
        <taxon>Micromonosporaceae</taxon>
        <taxon>Micromonospora</taxon>
    </lineage>
</organism>
<dbReference type="RefSeq" id="WP_067312807.1">
    <property type="nucleotide sequence ID" value="NZ_LRMV01000138.1"/>
</dbReference>
<dbReference type="InterPro" id="IPR002645">
    <property type="entry name" value="STAS_dom"/>
</dbReference>
<evidence type="ECO:0000256" key="2">
    <source>
        <dbReference type="RuleBase" id="RU003749"/>
    </source>
</evidence>
<dbReference type="Gene3D" id="3.30.750.24">
    <property type="entry name" value="STAS domain"/>
    <property type="match status" value="1"/>
</dbReference>
<dbReference type="EMBL" id="LT607752">
    <property type="protein sequence ID" value="SCG36676.1"/>
    <property type="molecule type" value="Genomic_DNA"/>
</dbReference>
<dbReference type="OrthoDB" id="5471473at2"/>
<dbReference type="InterPro" id="IPR003658">
    <property type="entry name" value="Anti-sigma_ant"/>
</dbReference>
<dbReference type="PANTHER" id="PTHR33495">
    <property type="entry name" value="ANTI-SIGMA FACTOR ANTAGONIST TM_1081-RELATED-RELATED"/>
    <property type="match status" value="1"/>
</dbReference>
<dbReference type="CDD" id="cd07043">
    <property type="entry name" value="STAS_anti-anti-sigma_factors"/>
    <property type="match status" value="1"/>
</dbReference>
<dbReference type="InterPro" id="IPR036513">
    <property type="entry name" value="STAS_dom_sf"/>
</dbReference>
<dbReference type="GO" id="GO:0043856">
    <property type="term" value="F:anti-sigma factor antagonist activity"/>
    <property type="evidence" value="ECO:0007669"/>
    <property type="project" value="InterPro"/>
</dbReference>
<accession>A0A109IHH8</accession>
<gene>
    <name evidence="3" type="ORF">GA0070623_0232</name>
</gene>